<comment type="caution">
    <text evidence="2">The sequence shown here is derived from an EMBL/GenBank/DDBJ whole genome shotgun (WGS) entry which is preliminary data.</text>
</comment>
<keyword evidence="1" id="KW-1133">Transmembrane helix</keyword>
<proteinExistence type="predicted"/>
<evidence type="ECO:0000313" key="2">
    <source>
        <dbReference type="EMBL" id="OIR08405.1"/>
    </source>
</evidence>
<reference evidence="2" key="1">
    <citation type="submission" date="2016-10" db="EMBL/GenBank/DDBJ databases">
        <title>Sequence of Gallionella enrichment culture.</title>
        <authorList>
            <person name="Poehlein A."/>
            <person name="Muehling M."/>
            <person name="Daniel R."/>
        </authorList>
    </citation>
    <scope>NUCLEOTIDE SEQUENCE</scope>
</reference>
<evidence type="ECO:0008006" key="3">
    <source>
        <dbReference type="Google" id="ProtNLM"/>
    </source>
</evidence>
<keyword evidence="1" id="KW-0472">Membrane</keyword>
<dbReference type="EMBL" id="MLJW01000032">
    <property type="protein sequence ID" value="OIR08405.1"/>
    <property type="molecule type" value="Genomic_DNA"/>
</dbReference>
<gene>
    <name evidence="2" type="ORF">GALL_95730</name>
</gene>
<sequence length="161" mass="18748">MFQQSITSSNLSSTDKSKYDELVFKIIWINRIALSICFLWFGFLKIIHLSPAEPLVISLYSVTIVRHIPLQVFIPVFGIFECMIGLFWLIPKFTYLAFTLFAMQMFTTFLPLIYLPQAAWQQNWVPTLTGQYIIKNIVFLASATTIIYITKKIETHKKVRI</sequence>
<accession>A0A1J5SWK5</accession>
<feature type="transmembrane region" description="Helical" evidence="1">
    <location>
        <begin position="26"/>
        <end position="48"/>
    </location>
</feature>
<feature type="transmembrane region" description="Helical" evidence="1">
    <location>
        <begin position="68"/>
        <end position="89"/>
    </location>
</feature>
<name>A0A1J5SWK5_9ZZZZ</name>
<feature type="transmembrane region" description="Helical" evidence="1">
    <location>
        <begin position="96"/>
        <end position="120"/>
    </location>
</feature>
<protein>
    <recommendedName>
        <fullName evidence="3">DoxX</fullName>
    </recommendedName>
</protein>
<keyword evidence="1" id="KW-0812">Transmembrane</keyword>
<dbReference type="AlphaFoldDB" id="A0A1J5SWK5"/>
<evidence type="ECO:0000256" key="1">
    <source>
        <dbReference type="SAM" id="Phobius"/>
    </source>
</evidence>
<organism evidence="2">
    <name type="scientific">mine drainage metagenome</name>
    <dbReference type="NCBI Taxonomy" id="410659"/>
    <lineage>
        <taxon>unclassified sequences</taxon>
        <taxon>metagenomes</taxon>
        <taxon>ecological metagenomes</taxon>
    </lineage>
</organism>
<feature type="transmembrane region" description="Helical" evidence="1">
    <location>
        <begin position="132"/>
        <end position="150"/>
    </location>
</feature>